<sequence length="128" mass="14082">MVPKTTDNSIGMIGPSPELKVGDGQVHSRKCAINKDSSLPVITTENKVDEHIRVISIDDGLESSSSNDPDSETWMPHAWTESLSAAALQEAQKNDADIDPILKALRSGTKPSYTEMETSSRETRHYWV</sequence>
<dbReference type="EMBL" id="JAIWYP010000016">
    <property type="protein sequence ID" value="KAH3694973.1"/>
    <property type="molecule type" value="Genomic_DNA"/>
</dbReference>
<evidence type="ECO:0000256" key="1">
    <source>
        <dbReference type="SAM" id="MobiDB-lite"/>
    </source>
</evidence>
<evidence type="ECO:0000313" key="3">
    <source>
        <dbReference type="Proteomes" id="UP000828390"/>
    </source>
</evidence>
<comment type="caution">
    <text evidence="2">The sequence shown here is derived from an EMBL/GenBank/DDBJ whole genome shotgun (WGS) entry which is preliminary data.</text>
</comment>
<accession>A0A9D4BIU0</accession>
<keyword evidence="3" id="KW-1185">Reference proteome</keyword>
<reference evidence="2" key="1">
    <citation type="journal article" date="2019" name="bioRxiv">
        <title>The Genome of the Zebra Mussel, Dreissena polymorpha: A Resource for Invasive Species Research.</title>
        <authorList>
            <person name="McCartney M.A."/>
            <person name="Auch B."/>
            <person name="Kono T."/>
            <person name="Mallez S."/>
            <person name="Zhang Y."/>
            <person name="Obille A."/>
            <person name="Becker A."/>
            <person name="Abrahante J.E."/>
            <person name="Garbe J."/>
            <person name="Badalamenti J.P."/>
            <person name="Herman A."/>
            <person name="Mangelson H."/>
            <person name="Liachko I."/>
            <person name="Sullivan S."/>
            <person name="Sone E.D."/>
            <person name="Koren S."/>
            <person name="Silverstein K.A.T."/>
            <person name="Beckman K.B."/>
            <person name="Gohl D.M."/>
        </authorList>
    </citation>
    <scope>NUCLEOTIDE SEQUENCE</scope>
    <source>
        <strain evidence="2">Duluth1</strain>
        <tissue evidence="2">Whole animal</tissue>
    </source>
</reference>
<reference evidence="2" key="2">
    <citation type="submission" date="2020-11" db="EMBL/GenBank/DDBJ databases">
        <authorList>
            <person name="McCartney M.A."/>
            <person name="Auch B."/>
            <person name="Kono T."/>
            <person name="Mallez S."/>
            <person name="Becker A."/>
            <person name="Gohl D.M."/>
            <person name="Silverstein K.A.T."/>
            <person name="Koren S."/>
            <person name="Bechman K.B."/>
            <person name="Herman A."/>
            <person name="Abrahante J.E."/>
            <person name="Garbe J."/>
        </authorList>
    </citation>
    <scope>NUCLEOTIDE SEQUENCE</scope>
    <source>
        <strain evidence="2">Duluth1</strain>
        <tissue evidence="2">Whole animal</tissue>
    </source>
</reference>
<evidence type="ECO:0000313" key="2">
    <source>
        <dbReference type="EMBL" id="KAH3694973.1"/>
    </source>
</evidence>
<dbReference type="AlphaFoldDB" id="A0A9D4BIU0"/>
<dbReference type="Proteomes" id="UP000828390">
    <property type="component" value="Unassembled WGS sequence"/>
</dbReference>
<feature type="region of interest" description="Disordered" evidence="1">
    <location>
        <begin position="109"/>
        <end position="128"/>
    </location>
</feature>
<gene>
    <name evidence="2" type="ORF">DPMN_082420</name>
</gene>
<protein>
    <submittedName>
        <fullName evidence="2">Uncharacterized protein</fullName>
    </submittedName>
</protein>
<name>A0A9D4BIU0_DREPO</name>
<feature type="region of interest" description="Disordered" evidence="1">
    <location>
        <begin position="1"/>
        <end position="23"/>
    </location>
</feature>
<feature type="compositionally biased region" description="Basic and acidic residues" evidence="1">
    <location>
        <begin position="118"/>
        <end position="128"/>
    </location>
</feature>
<proteinExistence type="predicted"/>
<organism evidence="2 3">
    <name type="scientific">Dreissena polymorpha</name>
    <name type="common">Zebra mussel</name>
    <name type="synonym">Mytilus polymorpha</name>
    <dbReference type="NCBI Taxonomy" id="45954"/>
    <lineage>
        <taxon>Eukaryota</taxon>
        <taxon>Metazoa</taxon>
        <taxon>Spiralia</taxon>
        <taxon>Lophotrochozoa</taxon>
        <taxon>Mollusca</taxon>
        <taxon>Bivalvia</taxon>
        <taxon>Autobranchia</taxon>
        <taxon>Heteroconchia</taxon>
        <taxon>Euheterodonta</taxon>
        <taxon>Imparidentia</taxon>
        <taxon>Neoheterodontei</taxon>
        <taxon>Myida</taxon>
        <taxon>Dreissenoidea</taxon>
        <taxon>Dreissenidae</taxon>
        <taxon>Dreissena</taxon>
    </lineage>
</organism>